<sequence length="405" mass="43807">MPQPPHRPRPASRPARSAALTGRQLLALLLVLCLALLSYGSFYPFNFTVPDSLAGDVQALLADRTLYTSRGDVLGNIALFLPVGVLAMAAAAPRRHRLACAVAIVVAGTAFAFLVQLLQVFFPPRAPSMADTVWNGAGTLLGVLAAPTFGAWAARFHTPEAPVAPQRWAAGGLVALWVLTQLFPLVPSLDWQLLKDHLKAVLADPWPAPVATLFTLARVMAVGCLLAAVWQRAPATPRRFALLLALLLAGKLFIDGQRIASHQLLGFPLGFLLWWGLWSRRPARMDLAVLFVLLAGYTLEALSPFELAPVPSELHVLPFAALLEGSMLVNTWSMTESFFVYGALLWLAQRERMPLRASCLTLAAWVGLLELAQCWIAGRTADLTSVLLVLALGGAMHLFAARGRR</sequence>
<dbReference type="Proteomes" id="UP001336250">
    <property type="component" value="Unassembled WGS sequence"/>
</dbReference>
<dbReference type="AlphaFoldDB" id="A0AAW9QJA1"/>
<feature type="transmembrane region" description="Helical" evidence="1">
    <location>
        <begin position="73"/>
        <end position="91"/>
    </location>
</feature>
<evidence type="ECO:0000259" key="2">
    <source>
        <dbReference type="Pfam" id="PF04892"/>
    </source>
</evidence>
<keyword evidence="1" id="KW-0812">Transmembrane</keyword>
<dbReference type="Pfam" id="PF04892">
    <property type="entry name" value="VanZ"/>
    <property type="match status" value="1"/>
</dbReference>
<comment type="caution">
    <text evidence="3">The sequence shown here is derived from an EMBL/GenBank/DDBJ whole genome shotgun (WGS) entry which is preliminary data.</text>
</comment>
<dbReference type="EMBL" id="JAZIBG010000028">
    <property type="protein sequence ID" value="MEF7614680.1"/>
    <property type="molecule type" value="Genomic_DNA"/>
</dbReference>
<feature type="transmembrane region" description="Helical" evidence="1">
    <location>
        <begin position="237"/>
        <end position="254"/>
    </location>
</feature>
<gene>
    <name evidence="3" type="ORF">V4F39_12230</name>
</gene>
<feature type="transmembrane region" description="Helical" evidence="1">
    <location>
        <begin position="168"/>
        <end position="186"/>
    </location>
</feature>
<keyword evidence="1" id="KW-1133">Transmembrane helix</keyword>
<reference evidence="3 4" key="1">
    <citation type="submission" date="2024-02" db="EMBL/GenBank/DDBJ databases">
        <title>Genome sequence of Aquincola sp. MAHUQ-54.</title>
        <authorList>
            <person name="Huq M.A."/>
        </authorList>
    </citation>
    <scope>NUCLEOTIDE SEQUENCE [LARGE SCALE GENOMIC DNA]</scope>
    <source>
        <strain evidence="3 4">MAHUQ-54</strain>
    </source>
</reference>
<evidence type="ECO:0000256" key="1">
    <source>
        <dbReference type="SAM" id="Phobius"/>
    </source>
</evidence>
<feature type="transmembrane region" description="Helical" evidence="1">
    <location>
        <begin position="206"/>
        <end position="230"/>
    </location>
</feature>
<accession>A0AAW9QJA1</accession>
<organism evidence="3 4">
    <name type="scientific">Aquincola agrisoli</name>
    <dbReference type="NCBI Taxonomy" id="3119538"/>
    <lineage>
        <taxon>Bacteria</taxon>
        <taxon>Pseudomonadati</taxon>
        <taxon>Pseudomonadota</taxon>
        <taxon>Betaproteobacteria</taxon>
        <taxon>Burkholderiales</taxon>
        <taxon>Sphaerotilaceae</taxon>
        <taxon>Aquincola</taxon>
    </lineage>
</organism>
<protein>
    <submittedName>
        <fullName evidence="3">VanZ family protein</fullName>
    </submittedName>
</protein>
<feature type="transmembrane region" description="Helical" evidence="1">
    <location>
        <begin position="359"/>
        <end position="378"/>
    </location>
</feature>
<feature type="transmembrane region" description="Helical" evidence="1">
    <location>
        <begin position="287"/>
        <end position="307"/>
    </location>
</feature>
<feature type="domain" description="VanZ-like" evidence="2">
    <location>
        <begin position="60"/>
        <end position="148"/>
    </location>
</feature>
<dbReference type="RefSeq" id="WP_332289714.1">
    <property type="nucleotide sequence ID" value="NZ_JAZIBG010000028.1"/>
</dbReference>
<name>A0AAW9QJA1_9BURK</name>
<feature type="transmembrane region" description="Helical" evidence="1">
    <location>
        <begin position="134"/>
        <end position="156"/>
    </location>
</feature>
<evidence type="ECO:0000313" key="4">
    <source>
        <dbReference type="Proteomes" id="UP001336250"/>
    </source>
</evidence>
<keyword evidence="4" id="KW-1185">Reference proteome</keyword>
<evidence type="ECO:0000313" key="3">
    <source>
        <dbReference type="EMBL" id="MEF7614680.1"/>
    </source>
</evidence>
<feature type="transmembrane region" description="Helical" evidence="1">
    <location>
        <begin position="260"/>
        <end position="278"/>
    </location>
</feature>
<feature type="transmembrane region" description="Helical" evidence="1">
    <location>
        <begin position="98"/>
        <end position="122"/>
    </location>
</feature>
<feature type="transmembrane region" description="Helical" evidence="1">
    <location>
        <begin position="327"/>
        <end position="347"/>
    </location>
</feature>
<keyword evidence="1" id="KW-0472">Membrane</keyword>
<dbReference type="InterPro" id="IPR006976">
    <property type="entry name" value="VanZ-like"/>
</dbReference>
<feature type="transmembrane region" description="Helical" evidence="1">
    <location>
        <begin position="384"/>
        <end position="401"/>
    </location>
</feature>
<proteinExistence type="predicted"/>